<organism evidence="7 8">
    <name type="scientific">Patella caerulea</name>
    <name type="common">Rayed Mediterranean limpet</name>
    <dbReference type="NCBI Taxonomy" id="87958"/>
    <lineage>
        <taxon>Eukaryota</taxon>
        <taxon>Metazoa</taxon>
        <taxon>Spiralia</taxon>
        <taxon>Lophotrochozoa</taxon>
        <taxon>Mollusca</taxon>
        <taxon>Gastropoda</taxon>
        <taxon>Patellogastropoda</taxon>
        <taxon>Patelloidea</taxon>
        <taxon>Patellidae</taxon>
        <taxon>Patella</taxon>
    </lineage>
</organism>
<comment type="function">
    <text evidence="3">Probable oxidoreductase that may play a role as regulator of mitochondrial function.</text>
</comment>
<dbReference type="PANTHER" id="PTHR10668">
    <property type="entry name" value="PHYTOENE DEHYDROGENASE"/>
    <property type="match status" value="1"/>
</dbReference>
<reference evidence="7 8" key="1">
    <citation type="submission" date="2024-01" db="EMBL/GenBank/DDBJ databases">
        <title>The genome of the rayed Mediterranean limpet Patella caerulea (Linnaeus, 1758).</title>
        <authorList>
            <person name="Anh-Thu Weber A."/>
            <person name="Halstead-Nussloch G."/>
        </authorList>
    </citation>
    <scope>NUCLEOTIDE SEQUENCE [LARGE SCALE GENOMIC DNA]</scope>
    <source>
        <strain evidence="7">AATW-2023a</strain>
        <tissue evidence="7">Whole specimen</tissue>
    </source>
</reference>
<sequence>MYSRNCSSFLNRFRQKVCHVVQCNASTSIKSSYDALVIGAGHNGLVAAAYLQKAGLDVCVVERRHVIGGAAVTEEIIPGFKFSRASYLLSLFRPQIMTDLELKKYGLKVYLRNPSSYTPLIEPGGLNGKATSLTLGMDEQINQQQIAQFSTKDAKKFVLYEEMLSRFVSCIEPLLDRPPINLPGPSTASWSERRDDLVTSYSFLSMLKKNRKDIPDLYELLMAPAQKVLDKWFESEPLKATLATDSVIGAMLSPYSPGSGYVLLHHVMGELEGVKGAWGYVEGGMGGVSNAIANCAKDHGTTILTDKTVKEIIIDNNQVKGVGLQDGTEIKSKMVLSNATAKVTYLDLVPQECLPTDLRSAVKQIDYKSPVTKINVAVDRIPNFTANPNTTADSVMPHHRSTIHINCEDSLLIHKAFIDAQNGQYSKLPVIEMVIPSSLDPTIAPPGSHVVLLFTQYTPYSLADGRQWDAQTKDEYADLVFDCIERYAPGFTNSVIGRDILTPPDLENILGLTGGNIFHGAMSLDQLYFARPLSDISNYRSPVSGLYLCGSGSHPGGGVMGAPGRLAAEKVLADFKKLRK</sequence>
<dbReference type="Proteomes" id="UP001347796">
    <property type="component" value="Unassembled WGS sequence"/>
</dbReference>
<dbReference type="InterPro" id="IPR002937">
    <property type="entry name" value="Amino_oxidase"/>
</dbReference>
<evidence type="ECO:0000313" key="7">
    <source>
        <dbReference type="EMBL" id="KAK6185595.1"/>
    </source>
</evidence>
<dbReference type="GO" id="GO:0016491">
    <property type="term" value="F:oxidoreductase activity"/>
    <property type="evidence" value="ECO:0007669"/>
    <property type="project" value="InterPro"/>
</dbReference>
<evidence type="ECO:0000313" key="8">
    <source>
        <dbReference type="Proteomes" id="UP001347796"/>
    </source>
</evidence>
<dbReference type="Pfam" id="PF01593">
    <property type="entry name" value="Amino_oxidase"/>
    <property type="match status" value="1"/>
</dbReference>
<evidence type="ECO:0000259" key="6">
    <source>
        <dbReference type="Pfam" id="PF01593"/>
    </source>
</evidence>
<dbReference type="PANTHER" id="PTHR10668:SF103">
    <property type="entry name" value="PYRIDINE NUCLEOTIDE-DISULFIDE OXIDOREDUCTASE DOMAIN-CONTAINING PROTEIN 2"/>
    <property type="match status" value="1"/>
</dbReference>
<evidence type="ECO:0000256" key="2">
    <source>
        <dbReference type="ARBA" id="ARBA00006046"/>
    </source>
</evidence>
<feature type="domain" description="Amine oxidase" evidence="6">
    <location>
        <begin position="44"/>
        <end position="569"/>
    </location>
</feature>
<dbReference type="AlphaFoldDB" id="A0AAN8Q8Z4"/>
<name>A0AAN8Q8Z4_PATCE</name>
<dbReference type="EMBL" id="JAZGQO010000006">
    <property type="protein sequence ID" value="KAK6185595.1"/>
    <property type="molecule type" value="Genomic_DNA"/>
</dbReference>
<dbReference type="Gene3D" id="3.50.50.60">
    <property type="entry name" value="FAD/NAD(P)-binding domain"/>
    <property type="match status" value="2"/>
</dbReference>
<proteinExistence type="inferred from homology"/>
<dbReference type="GO" id="GO:0005759">
    <property type="term" value="C:mitochondrial matrix"/>
    <property type="evidence" value="ECO:0007669"/>
    <property type="project" value="UniProtKB-SubCell"/>
</dbReference>
<comment type="caution">
    <text evidence="7">The sequence shown here is derived from an EMBL/GenBank/DDBJ whole genome shotgun (WGS) entry which is preliminary data.</text>
</comment>
<keyword evidence="8" id="KW-1185">Reference proteome</keyword>
<gene>
    <name evidence="7" type="ORF">SNE40_007795</name>
</gene>
<accession>A0AAN8Q8Z4</accession>
<evidence type="ECO:0000256" key="4">
    <source>
        <dbReference type="ARBA" id="ARBA00038825"/>
    </source>
</evidence>
<protein>
    <recommendedName>
        <fullName evidence="5">Pyridine nucleotide-disulfide oxidoreductase domain-containing protein 2</fullName>
    </recommendedName>
</protein>
<dbReference type="SUPFAM" id="SSF51905">
    <property type="entry name" value="FAD/NAD(P)-binding domain"/>
    <property type="match status" value="1"/>
</dbReference>
<evidence type="ECO:0000256" key="1">
    <source>
        <dbReference type="ARBA" id="ARBA00004305"/>
    </source>
</evidence>
<evidence type="ECO:0000256" key="5">
    <source>
        <dbReference type="ARBA" id="ARBA00040298"/>
    </source>
</evidence>
<evidence type="ECO:0000256" key="3">
    <source>
        <dbReference type="ARBA" id="ARBA00037217"/>
    </source>
</evidence>
<dbReference type="InterPro" id="IPR036188">
    <property type="entry name" value="FAD/NAD-bd_sf"/>
</dbReference>
<comment type="subunit">
    <text evidence="4">Interacts with COX5B; this interaction may contribute to localize PYROXD2 to the inner face of the inner mitochondrial membrane.</text>
</comment>
<comment type="similarity">
    <text evidence="2">Belongs to the carotenoid/retinoid oxidoreductase family.</text>
</comment>
<comment type="subcellular location">
    <subcellularLocation>
        <location evidence="1">Mitochondrion matrix</location>
    </subcellularLocation>
</comment>